<sequence>MTLQCVELVSINNQIWPRVPIEEMTSLANFLYPTFTSAVSVQIKSGRLKSEKFRSPCLRPSVSPIHTRHLRISSTKSTLWEPSHVTYAPTDESDDREFLEATPNIFESPKSENLVPAPVTNTTEEHLGASNKPLLEVRFLKWPMWVFGPSLLLTTGMVPTLWLPLSSIYLGPNVASLLSLIGLDCIFNLGATLFLLMADFCARSGDSIKAHKSEAPFSYRFWNTLASVAGFIIPLALFVFSQNGLPHPEPSFISMLLLLGPYFMLLSVQMLTELLTWHWQSPVWLVVPIVYGVYRVLQLMRGLKLSLELSSPAWLVHTVRGLACWWVLILGLQLMRVAWFAGFAAEVNQRQESADAQGG</sequence>
<evidence type="ECO:0000256" key="1">
    <source>
        <dbReference type="SAM" id="Phobius"/>
    </source>
</evidence>
<accession>A0AAD3T2Q4</accession>
<organism evidence="2 3">
    <name type="scientific">Nepenthes gracilis</name>
    <name type="common">Slender pitcher plant</name>
    <dbReference type="NCBI Taxonomy" id="150966"/>
    <lineage>
        <taxon>Eukaryota</taxon>
        <taxon>Viridiplantae</taxon>
        <taxon>Streptophyta</taxon>
        <taxon>Embryophyta</taxon>
        <taxon>Tracheophyta</taxon>
        <taxon>Spermatophyta</taxon>
        <taxon>Magnoliopsida</taxon>
        <taxon>eudicotyledons</taxon>
        <taxon>Gunneridae</taxon>
        <taxon>Pentapetalae</taxon>
        <taxon>Caryophyllales</taxon>
        <taxon>Nepenthaceae</taxon>
        <taxon>Nepenthes</taxon>
    </lineage>
</organism>
<feature type="transmembrane region" description="Helical" evidence="1">
    <location>
        <begin position="142"/>
        <end position="162"/>
    </location>
</feature>
<dbReference type="AlphaFoldDB" id="A0AAD3T2Q4"/>
<dbReference type="Proteomes" id="UP001279734">
    <property type="component" value="Unassembled WGS sequence"/>
</dbReference>
<gene>
    <name evidence="2" type="ORF">Nepgr_024228</name>
</gene>
<feature type="transmembrane region" description="Helical" evidence="1">
    <location>
        <begin position="219"/>
        <end position="240"/>
    </location>
</feature>
<proteinExistence type="predicted"/>
<evidence type="ECO:0000313" key="2">
    <source>
        <dbReference type="EMBL" id="GMH22385.1"/>
    </source>
</evidence>
<dbReference type="PANTHER" id="PTHR33918:SF3">
    <property type="entry name" value="CYTOCHROME P450 FAMILY PROTEIN"/>
    <property type="match status" value="1"/>
</dbReference>
<protein>
    <submittedName>
        <fullName evidence="2">Uncharacterized protein</fullName>
    </submittedName>
</protein>
<keyword evidence="1" id="KW-0472">Membrane</keyword>
<evidence type="ECO:0000313" key="3">
    <source>
        <dbReference type="Proteomes" id="UP001279734"/>
    </source>
</evidence>
<comment type="caution">
    <text evidence="2">The sequence shown here is derived from an EMBL/GenBank/DDBJ whole genome shotgun (WGS) entry which is preliminary data.</text>
</comment>
<keyword evidence="1" id="KW-0812">Transmembrane</keyword>
<feature type="transmembrane region" description="Helical" evidence="1">
    <location>
        <begin position="252"/>
        <end position="271"/>
    </location>
</feature>
<feature type="transmembrane region" description="Helical" evidence="1">
    <location>
        <begin position="323"/>
        <end position="345"/>
    </location>
</feature>
<feature type="transmembrane region" description="Helical" evidence="1">
    <location>
        <begin position="174"/>
        <end position="198"/>
    </location>
</feature>
<feature type="transmembrane region" description="Helical" evidence="1">
    <location>
        <begin position="283"/>
        <end position="303"/>
    </location>
</feature>
<dbReference type="PANTHER" id="PTHR33918">
    <property type="entry name" value="OS01G0704200 PROTEIN"/>
    <property type="match status" value="1"/>
</dbReference>
<dbReference type="EMBL" id="BSYO01000024">
    <property type="protein sequence ID" value="GMH22385.1"/>
    <property type="molecule type" value="Genomic_DNA"/>
</dbReference>
<reference evidence="2" key="1">
    <citation type="submission" date="2023-05" db="EMBL/GenBank/DDBJ databases">
        <title>Nepenthes gracilis genome sequencing.</title>
        <authorList>
            <person name="Fukushima K."/>
        </authorList>
    </citation>
    <scope>NUCLEOTIDE SEQUENCE</scope>
    <source>
        <strain evidence="2">SING2019-196</strain>
    </source>
</reference>
<keyword evidence="1" id="KW-1133">Transmembrane helix</keyword>
<name>A0AAD3T2Q4_NEPGR</name>
<keyword evidence="3" id="KW-1185">Reference proteome</keyword>